<organism evidence="2">
    <name type="scientific">Plesiomonas shigelloides</name>
    <name type="common">Aeromonas shigelloides</name>
    <dbReference type="NCBI Taxonomy" id="703"/>
    <lineage>
        <taxon>Bacteria</taxon>
        <taxon>Pseudomonadati</taxon>
        <taxon>Pseudomonadota</taxon>
        <taxon>Gammaproteobacteria</taxon>
        <taxon>Enterobacterales</taxon>
        <taxon>Enterobacteriaceae</taxon>
        <taxon>Plesiomonas</taxon>
    </lineage>
</organism>
<feature type="transmembrane region" description="Helical" evidence="1">
    <location>
        <begin position="6"/>
        <end position="28"/>
    </location>
</feature>
<reference evidence="2" key="1">
    <citation type="journal article" date="2019" name="Front. Microbiol.">
        <title>O-Antigen Gene Clusters of Plesiomonas shigelloides Serogroups and Its Application in Development of a Molecular Serotyping Scheme.</title>
        <authorList>
            <person name="Xi D."/>
            <person name="Wang X."/>
            <person name="Ning K."/>
            <person name="Liu Q."/>
            <person name="Jing F."/>
            <person name="Guo X."/>
            <person name="Cao B."/>
        </authorList>
    </citation>
    <scope>NUCLEOTIDE SEQUENCE</scope>
    <source>
        <strain evidence="2">O26H1a1c</strain>
    </source>
</reference>
<name>A0A4D6U7H9_PLESH</name>
<sequence length="38" mass="4601">MWWLLRIMVLILMWLYLKAIFMVFSVILKKVIIGALSF</sequence>
<evidence type="ECO:0000313" key="2">
    <source>
        <dbReference type="EMBL" id="QCH03213.1"/>
    </source>
</evidence>
<dbReference type="EMBL" id="MK551184">
    <property type="protein sequence ID" value="QCH03213.1"/>
    <property type="molecule type" value="Genomic_DNA"/>
</dbReference>
<keyword evidence="1" id="KW-0472">Membrane</keyword>
<dbReference type="AlphaFoldDB" id="A0A4D6U7H9"/>
<gene>
    <name evidence="2" type="primary">orf21</name>
</gene>
<keyword evidence="1" id="KW-1133">Transmembrane helix</keyword>
<keyword evidence="1" id="KW-0812">Transmembrane</keyword>
<protein>
    <submittedName>
        <fullName evidence="2">Uncharacterized protein</fullName>
    </submittedName>
</protein>
<evidence type="ECO:0000256" key="1">
    <source>
        <dbReference type="SAM" id="Phobius"/>
    </source>
</evidence>
<accession>A0A4D6U7H9</accession>
<proteinExistence type="predicted"/>